<dbReference type="InterPro" id="IPR036390">
    <property type="entry name" value="WH_DNA-bd_sf"/>
</dbReference>
<dbReference type="SUPFAM" id="SSF51206">
    <property type="entry name" value="cAMP-binding domain-like"/>
    <property type="match status" value="1"/>
</dbReference>
<organism evidence="6 7">
    <name type="scientific">Fusibacter paucivorans</name>
    <dbReference type="NCBI Taxonomy" id="76009"/>
    <lineage>
        <taxon>Bacteria</taxon>
        <taxon>Bacillati</taxon>
        <taxon>Bacillota</taxon>
        <taxon>Clostridia</taxon>
        <taxon>Eubacteriales</taxon>
        <taxon>Eubacteriales Family XII. Incertae Sedis</taxon>
        <taxon>Fusibacter</taxon>
    </lineage>
</organism>
<dbReference type="InterPro" id="IPR018490">
    <property type="entry name" value="cNMP-bd_dom_sf"/>
</dbReference>
<dbReference type="Gene3D" id="2.60.120.10">
    <property type="entry name" value="Jelly Rolls"/>
    <property type="match status" value="1"/>
</dbReference>
<dbReference type="InterPro" id="IPR036388">
    <property type="entry name" value="WH-like_DNA-bd_sf"/>
</dbReference>
<feature type="domain" description="Cyclic nucleotide-binding" evidence="4">
    <location>
        <begin position="18"/>
        <end position="121"/>
    </location>
</feature>
<gene>
    <name evidence="6" type="ORF">KHM83_10210</name>
</gene>
<accession>A0ABS5PPF2</accession>
<dbReference type="Pfam" id="PF13545">
    <property type="entry name" value="HTH_Crp_2"/>
    <property type="match status" value="1"/>
</dbReference>
<dbReference type="InterPro" id="IPR000595">
    <property type="entry name" value="cNMP-bd_dom"/>
</dbReference>
<evidence type="ECO:0000259" key="5">
    <source>
        <dbReference type="PROSITE" id="PS51063"/>
    </source>
</evidence>
<comment type="caution">
    <text evidence="6">The sequence shown here is derived from an EMBL/GenBank/DDBJ whole genome shotgun (WGS) entry which is preliminary data.</text>
</comment>
<keyword evidence="2" id="KW-0238">DNA-binding</keyword>
<dbReference type="RefSeq" id="WP_213236917.1">
    <property type="nucleotide sequence ID" value="NZ_JAHBCL010000016.1"/>
</dbReference>
<dbReference type="InterPro" id="IPR050397">
    <property type="entry name" value="Env_Response_Regulators"/>
</dbReference>
<dbReference type="Proteomes" id="UP000746471">
    <property type="component" value="Unassembled WGS sequence"/>
</dbReference>
<evidence type="ECO:0000256" key="2">
    <source>
        <dbReference type="ARBA" id="ARBA00023125"/>
    </source>
</evidence>
<dbReference type="PROSITE" id="PS50042">
    <property type="entry name" value="CNMP_BINDING_3"/>
    <property type="match status" value="1"/>
</dbReference>
<name>A0ABS5PPF2_9FIRM</name>
<evidence type="ECO:0000313" key="6">
    <source>
        <dbReference type="EMBL" id="MBS7527054.1"/>
    </source>
</evidence>
<reference evidence="6 7" key="1">
    <citation type="submission" date="2021-05" db="EMBL/GenBank/DDBJ databases">
        <title>Fusibacter ferrireducens sp. nov., an anaerobic, sulfur- and Fe-reducing bacterium isolated from the mangrove sediment.</title>
        <authorList>
            <person name="Qiu D."/>
        </authorList>
    </citation>
    <scope>NUCLEOTIDE SEQUENCE [LARGE SCALE GENOMIC DNA]</scope>
    <source>
        <strain evidence="6 7">DSM 12116</strain>
    </source>
</reference>
<dbReference type="SMART" id="SM00100">
    <property type="entry name" value="cNMP"/>
    <property type="match status" value="1"/>
</dbReference>
<dbReference type="PANTHER" id="PTHR24567:SF26">
    <property type="entry name" value="REGULATORY PROTEIN YEIL"/>
    <property type="match status" value="1"/>
</dbReference>
<keyword evidence="7" id="KW-1185">Reference proteome</keyword>
<keyword evidence="1" id="KW-0805">Transcription regulation</keyword>
<evidence type="ECO:0000259" key="4">
    <source>
        <dbReference type="PROSITE" id="PS50042"/>
    </source>
</evidence>
<evidence type="ECO:0000256" key="3">
    <source>
        <dbReference type="ARBA" id="ARBA00023163"/>
    </source>
</evidence>
<evidence type="ECO:0000313" key="7">
    <source>
        <dbReference type="Proteomes" id="UP000746471"/>
    </source>
</evidence>
<proteinExistence type="predicted"/>
<dbReference type="SUPFAM" id="SSF46785">
    <property type="entry name" value="Winged helix' DNA-binding domain"/>
    <property type="match status" value="1"/>
</dbReference>
<dbReference type="PROSITE" id="PS51063">
    <property type="entry name" value="HTH_CRP_2"/>
    <property type="match status" value="1"/>
</dbReference>
<dbReference type="InterPro" id="IPR014710">
    <property type="entry name" value="RmlC-like_jellyroll"/>
</dbReference>
<evidence type="ECO:0000256" key="1">
    <source>
        <dbReference type="ARBA" id="ARBA00023015"/>
    </source>
</evidence>
<keyword evidence="3" id="KW-0804">Transcription</keyword>
<dbReference type="CDD" id="cd00038">
    <property type="entry name" value="CAP_ED"/>
    <property type="match status" value="1"/>
</dbReference>
<dbReference type="InterPro" id="IPR012318">
    <property type="entry name" value="HTH_CRP"/>
</dbReference>
<sequence>MKIIESGKASPLINKMILENNLSDILTDSLLERIELCLYESGENIIREGEAMQHYFFFITGRLKIFQTYENGKSLLIQFYTAMDSLGEVELIEECDAFCSVSCIMDSMLLRLPMYEMKAILYQHLPFLTYVSKSLSRKLTSANHNQAFNLLYPVKYRLASYLLWHCPDKKEVRYAESFQEISEFIGTSYRQFNRALNMLIDEGFIEKKGKRICIISYEALAKLSGHIYIGA</sequence>
<dbReference type="Pfam" id="PF00027">
    <property type="entry name" value="cNMP_binding"/>
    <property type="match status" value="1"/>
</dbReference>
<protein>
    <submittedName>
        <fullName evidence="6">Cyclic nucleotide-binding domain-containing protein</fullName>
    </submittedName>
</protein>
<feature type="domain" description="HTH crp-type" evidence="5">
    <location>
        <begin position="152"/>
        <end position="218"/>
    </location>
</feature>
<dbReference type="PANTHER" id="PTHR24567">
    <property type="entry name" value="CRP FAMILY TRANSCRIPTIONAL REGULATORY PROTEIN"/>
    <property type="match status" value="1"/>
</dbReference>
<dbReference type="SMART" id="SM00419">
    <property type="entry name" value="HTH_CRP"/>
    <property type="match status" value="1"/>
</dbReference>
<dbReference type="EMBL" id="JAHBCL010000016">
    <property type="protein sequence ID" value="MBS7527054.1"/>
    <property type="molecule type" value="Genomic_DNA"/>
</dbReference>
<dbReference type="Gene3D" id="1.10.10.10">
    <property type="entry name" value="Winged helix-like DNA-binding domain superfamily/Winged helix DNA-binding domain"/>
    <property type="match status" value="1"/>
</dbReference>